<dbReference type="Proteomes" id="UP001203284">
    <property type="component" value="Unassembled WGS sequence"/>
</dbReference>
<gene>
    <name evidence="2" type="ORF">MWN34_14310</name>
</gene>
<accession>A0ABT0DDP2</accession>
<dbReference type="RefSeq" id="WP_247029986.1">
    <property type="nucleotide sequence ID" value="NZ_JALKCH010000009.1"/>
</dbReference>
<evidence type="ECO:0000256" key="1">
    <source>
        <dbReference type="SAM" id="SignalP"/>
    </source>
</evidence>
<comment type="caution">
    <text evidence="2">The sequence shown here is derived from an EMBL/GenBank/DDBJ whole genome shotgun (WGS) entry which is preliminary data.</text>
</comment>
<evidence type="ECO:0000313" key="2">
    <source>
        <dbReference type="EMBL" id="MCK0198085.1"/>
    </source>
</evidence>
<organism evidence="2 3">
    <name type="scientific">Ancylobacter crimeensis</name>
    <dbReference type="NCBI Taxonomy" id="2579147"/>
    <lineage>
        <taxon>Bacteria</taxon>
        <taxon>Pseudomonadati</taxon>
        <taxon>Pseudomonadota</taxon>
        <taxon>Alphaproteobacteria</taxon>
        <taxon>Hyphomicrobiales</taxon>
        <taxon>Xanthobacteraceae</taxon>
        <taxon>Ancylobacter</taxon>
    </lineage>
</organism>
<protein>
    <submittedName>
        <fullName evidence="2">DUF3108 domain-containing protein</fullName>
    </submittedName>
</protein>
<reference evidence="2 3" key="1">
    <citation type="submission" date="2022-04" db="EMBL/GenBank/DDBJ databases">
        <authorList>
            <person name="Grouzdev D.S."/>
            <person name="Pantiukh K.S."/>
            <person name="Krutkina M.S."/>
        </authorList>
    </citation>
    <scope>NUCLEOTIDE SEQUENCE [LARGE SCALE GENOMIC DNA]</scope>
    <source>
        <strain evidence="2 3">6x-1</strain>
    </source>
</reference>
<evidence type="ECO:0000313" key="3">
    <source>
        <dbReference type="Proteomes" id="UP001203284"/>
    </source>
</evidence>
<keyword evidence="1" id="KW-0732">Signal</keyword>
<sequence length="275" mass="28895">MRGALIHAILATVLAGATLSAEAAPVRADGRVDARYKLSIAGLELGRATFLIEVKQKSYVASGSARITGVLQAISTGKGTAGARGTLARDGLSPEAFTMQAVSDKKDESIRLSIAGNAVKSAEVTPPVKDSDDRVPVSDGDRKGVLDPMTAALMLVPGKGNLVTPESCNRTVPIFDGRQRYDLALTYARTEDVKAEEGGYSGPSLVCRVAYRPISGHRPDRAAVKYMMKNKDILVWLVPIPGTRLLAPFRASVATAIGTAQLEAVSFTTSGTPGD</sequence>
<feature type="signal peptide" evidence="1">
    <location>
        <begin position="1"/>
        <end position="23"/>
    </location>
</feature>
<dbReference type="EMBL" id="JALKCH010000009">
    <property type="protein sequence ID" value="MCK0198085.1"/>
    <property type="molecule type" value="Genomic_DNA"/>
</dbReference>
<proteinExistence type="predicted"/>
<keyword evidence="3" id="KW-1185">Reference proteome</keyword>
<dbReference type="InterPro" id="IPR021457">
    <property type="entry name" value="DUF3108"/>
</dbReference>
<name>A0ABT0DDP2_9HYPH</name>
<feature type="chain" id="PRO_5047055741" evidence="1">
    <location>
        <begin position="24"/>
        <end position="275"/>
    </location>
</feature>
<dbReference type="Pfam" id="PF11306">
    <property type="entry name" value="DUF3108"/>
    <property type="match status" value="1"/>
</dbReference>